<dbReference type="InterPro" id="IPR052158">
    <property type="entry name" value="INH-QAR"/>
</dbReference>
<dbReference type="SUPFAM" id="SSF52317">
    <property type="entry name" value="Class I glutamine amidotransferase-like"/>
    <property type="match status" value="1"/>
</dbReference>
<dbReference type="AlphaFoldDB" id="A0AA39X270"/>
<protein>
    <submittedName>
        <fullName evidence="2">DJ-1/PfpI family protein</fullName>
    </submittedName>
</protein>
<dbReference type="PANTHER" id="PTHR43130:SF15">
    <property type="entry name" value="THIJ_PFPI FAMILY PROTEIN (AFU_ORTHOLOGUE AFUA_5G14240)"/>
    <property type="match status" value="1"/>
</dbReference>
<dbReference type="InterPro" id="IPR029062">
    <property type="entry name" value="Class_I_gatase-like"/>
</dbReference>
<dbReference type="Pfam" id="PF01965">
    <property type="entry name" value="DJ-1_PfpI"/>
    <property type="match status" value="1"/>
</dbReference>
<sequence length="320" mass="35345">MTWLCIMEQWQVLNSRSSRHVRTSQTPQTIHHWVRALAMKAFFAPALAVLGQWTHLSSAQSYPFTAEQERNANRTLSVGYVVYHGYTILDVFGPVQFLSALSWPFNITLSIIAKETGPVHSRPPVHHGPNGSEMDMSKMIDAQIIATHTFETAPPLDVIIVTGGVGDLTLMEKKDRSIEDFIASRFDKIEYILSVCSGSGFLARAGILDGRRATATKSVWSHITRGGKNVTWVPSARWVQDGKIWTSSGVTAGMDMMVAFLRHIYGDPVVNNSVNNAEYAPHVDPSWDPFSIVHKVPGANTSIPMQSLVGPLTEYPESSP</sequence>
<gene>
    <name evidence="2" type="ORF">B0T14DRAFT_447442</name>
</gene>
<evidence type="ECO:0000313" key="2">
    <source>
        <dbReference type="EMBL" id="KAK0625933.1"/>
    </source>
</evidence>
<dbReference type="InterPro" id="IPR002818">
    <property type="entry name" value="DJ-1/PfpI"/>
</dbReference>
<keyword evidence="3" id="KW-1185">Reference proteome</keyword>
<dbReference type="Proteomes" id="UP001175000">
    <property type="component" value="Unassembled WGS sequence"/>
</dbReference>
<feature type="domain" description="DJ-1/PfpI" evidence="1">
    <location>
        <begin position="134"/>
        <end position="262"/>
    </location>
</feature>
<organism evidence="2 3">
    <name type="scientific">Immersiella caudata</name>
    <dbReference type="NCBI Taxonomy" id="314043"/>
    <lineage>
        <taxon>Eukaryota</taxon>
        <taxon>Fungi</taxon>
        <taxon>Dikarya</taxon>
        <taxon>Ascomycota</taxon>
        <taxon>Pezizomycotina</taxon>
        <taxon>Sordariomycetes</taxon>
        <taxon>Sordariomycetidae</taxon>
        <taxon>Sordariales</taxon>
        <taxon>Lasiosphaeriaceae</taxon>
        <taxon>Immersiella</taxon>
    </lineage>
</organism>
<name>A0AA39X270_9PEZI</name>
<dbReference type="PANTHER" id="PTHR43130">
    <property type="entry name" value="ARAC-FAMILY TRANSCRIPTIONAL REGULATOR"/>
    <property type="match status" value="1"/>
</dbReference>
<dbReference type="Gene3D" id="3.40.50.880">
    <property type="match status" value="1"/>
</dbReference>
<proteinExistence type="predicted"/>
<reference evidence="2" key="1">
    <citation type="submission" date="2023-06" db="EMBL/GenBank/DDBJ databases">
        <title>Genome-scale phylogeny and comparative genomics of the fungal order Sordariales.</title>
        <authorList>
            <consortium name="Lawrence Berkeley National Laboratory"/>
            <person name="Hensen N."/>
            <person name="Bonometti L."/>
            <person name="Westerberg I."/>
            <person name="Brannstrom I.O."/>
            <person name="Guillou S."/>
            <person name="Cros-Aarteil S."/>
            <person name="Calhoun S."/>
            <person name="Haridas S."/>
            <person name="Kuo A."/>
            <person name="Mondo S."/>
            <person name="Pangilinan J."/>
            <person name="Riley R."/>
            <person name="Labutti K."/>
            <person name="Andreopoulos B."/>
            <person name="Lipzen A."/>
            <person name="Chen C."/>
            <person name="Yanf M."/>
            <person name="Daum C."/>
            <person name="Ng V."/>
            <person name="Clum A."/>
            <person name="Steindorff A."/>
            <person name="Ohm R."/>
            <person name="Martin F."/>
            <person name="Silar P."/>
            <person name="Natvig D."/>
            <person name="Lalanne C."/>
            <person name="Gautier V."/>
            <person name="Ament-Velasquez S.L."/>
            <person name="Kruys A."/>
            <person name="Hutchinson M.I."/>
            <person name="Powell A.J."/>
            <person name="Barry K."/>
            <person name="Miller A.N."/>
            <person name="Grigoriev I.V."/>
            <person name="Debuchy R."/>
            <person name="Gladieux P."/>
            <person name="Thoren M.H."/>
            <person name="Johannesson H."/>
        </authorList>
    </citation>
    <scope>NUCLEOTIDE SEQUENCE</scope>
    <source>
        <strain evidence="2">CBS 606.72</strain>
    </source>
</reference>
<dbReference type="CDD" id="cd03139">
    <property type="entry name" value="GATase1_PfpI_2"/>
    <property type="match status" value="1"/>
</dbReference>
<comment type="caution">
    <text evidence="2">The sequence shown here is derived from an EMBL/GenBank/DDBJ whole genome shotgun (WGS) entry which is preliminary data.</text>
</comment>
<accession>A0AA39X270</accession>
<evidence type="ECO:0000313" key="3">
    <source>
        <dbReference type="Proteomes" id="UP001175000"/>
    </source>
</evidence>
<evidence type="ECO:0000259" key="1">
    <source>
        <dbReference type="Pfam" id="PF01965"/>
    </source>
</evidence>
<dbReference type="EMBL" id="JAULSU010000002">
    <property type="protein sequence ID" value="KAK0625933.1"/>
    <property type="molecule type" value="Genomic_DNA"/>
</dbReference>